<dbReference type="RefSeq" id="WP_029093888.1">
    <property type="nucleotide sequence ID" value="NZ_CAADJA010000002.1"/>
</dbReference>
<dbReference type="EMBL" id="CAADJA010000002">
    <property type="protein sequence ID" value="VFS45705.1"/>
    <property type="molecule type" value="Genomic_DNA"/>
</dbReference>
<dbReference type="InterPro" id="IPR053398">
    <property type="entry name" value="HPT_OtnI_isomerases"/>
</dbReference>
<accession>A0A2C6DGM2</accession>
<evidence type="ECO:0000259" key="4">
    <source>
        <dbReference type="Pfam" id="PF01261"/>
    </source>
</evidence>
<keyword evidence="1 2" id="KW-0413">Isomerase</keyword>
<dbReference type="SUPFAM" id="SSF51658">
    <property type="entry name" value="Xylose isomerase-like"/>
    <property type="match status" value="1"/>
</dbReference>
<dbReference type="Gene3D" id="3.20.20.150">
    <property type="entry name" value="Divalent-metal-dependent TIM barrel enzymes"/>
    <property type="match status" value="1"/>
</dbReference>
<keyword evidence="5" id="KW-0670">Pyruvate</keyword>
<sequence length="265" mass="30589">MLKFAANLTMMFNEVPFIERFSAAAEAGFQGVEFLFPYQYDADELQSIISRQGLTTVLFNAPPGQWQQGERGLASLPDREHDFRDSIEQVIYYANILDCRQVHIMAGNIQPELAPREQQAQFIKRLSYAADRLLPQGIRILIEPINPVDMPDYFLKTLDQAQQIIHLVNKPNIAIQFDIYHCQRTQGNILNSLEKHINNIGHIQIASAPDRHEPDNGEINYPWLLEKLERINYHDWIGCEYYPAGNTAEGLSWLHKINHNLSKKY</sequence>
<dbReference type="GO" id="GO:0046487">
    <property type="term" value="P:glyoxylate metabolic process"/>
    <property type="evidence" value="ECO:0007669"/>
    <property type="project" value="TreeGrafter"/>
</dbReference>
<dbReference type="EMBL" id="PDDX01000001">
    <property type="protein sequence ID" value="PHI27961.1"/>
    <property type="molecule type" value="Genomic_DNA"/>
</dbReference>
<reference evidence="7" key="2">
    <citation type="submission" date="2017-09" db="EMBL/GenBank/DDBJ databases">
        <title>FDA dAtabase for Regulatory Grade micrObial Sequences (FDA-ARGOS): Supporting development and validation of Infectious Disease Dx tests.</title>
        <authorList>
            <person name="Minogue T."/>
            <person name="Wolcott M."/>
            <person name="Wasieloski L."/>
            <person name="Aguilar W."/>
            <person name="Moore D."/>
            <person name="Tallon L."/>
            <person name="Sadzewicz L."/>
            <person name="Ott S."/>
            <person name="Zhao X."/>
            <person name="Nagaraj S."/>
            <person name="Vavikolanu K."/>
            <person name="Aluvathingal J."/>
            <person name="Nadendla S."/>
            <person name="Sichtig H."/>
        </authorList>
    </citation>
    <scope>NUCLEOTIDE SEQUENCE [LARGE SCALE GENOMIC DNA]</scope>
    <source>
        <strain evidence="7">FDAARGOS_387</strain>
    </source>
</reference>
<proteinExistence type="inferred from homology"/>
<dbReference type="OrthoDB" id="9786584at2"/>
<dbReference type="Proteomes" id="UP000224974">
    <property type="component" value="Unassembled WGS sequence"/>
</dbReference>
<evidence type="ECO:0000313" key="6">
    <source>
        <dbReference type="EMBL" id="VFS45705.1"/>
    </source>
</evidence>
<dbReference type="InterPro" id="IPR013022">
    <property type="entry name" value="Xyl_isomerase-like_TIM-brl"/>
</dbReference>
<dbReference type="AlphaFoldDB" id="A0A2C6DGM2"/>
<dbReference type="FunFam" id="3.20.20.150:FF:000007">
    <property type="entry name" value="Hydroxypyruvate isomerase"/>
    <property type="match status" value="1"/>
</dbReference>
<dbReference type="PIRSF" id="PIRSF006241">
    <property type="entry name" value="HyI"/>
    <property type="match status" value="1"/>
</dbReference>
<evidence type="ECO:0000256" key="1">
    <source>
        <dbReference type="ARBA" id="ARBA00023235"/>
    </source>
</evidence>
<evidence type="ECO:0000256" key="2">
    <source>
        <dbReference type="PIRNR" id="PIRNR006241"/>
    </source>
</evidence>
<evidence type="ECO:0000313" key="7">
    <source>
        <dbReference type="Proteomes" id="UP000224974"/>
    </source>
</evidence>
<reference evidence="5" key="1">
    <citation type="submission" date="2017-09" db="EMBL/GenBank/DDBJ databases">
        <title>FDA dAtabase for Regulatory Grade micrObial Sequences (FDA-ARGOS): Supporting development and validation of Infectious Disease Dx tests.</title>
        <authorList>
            <person name="Minogue T."/>
            <person name="Wolcott M."/>
            <person name="Wasieloski L."/>
            <person name="Aguilar W."/>
            <person name="Moore D."/>
            <person name="Tallon L.J."/>
            <person name="Sadzewicz L."/>
            <person name="Ott S."/>
            <person name="Zhao X."/>
            <person name="Nagaraj S."/>
            <person name="Vavikolanu K."/>
            <person name="Aluvathingal J."/>
            <person name="Nadendla S."/>
            <person name="Sichtig H."/>
        </authorList>
    </citation>
    <scope>NUCLEOTIDE SEQUENCE</scope>
    <source>
        <strain evidence="5">FDAARGOS_387</strain>
    </source>
</reference>
<dbReference type="InterPro" id="IPR036237">
    <property type="entry name" value="Xyl_isomerase-like_sf"/>
</dbReference>
<dbReference type="Proteomes" id="UP000373449">
    <property type="component" value="Unassembled WGS sequence"/>
</dbReference>
<dbReference type="InterPro" id="IPR050417">
    <property type="entry name" value="Sugar_Epim/Isomerase"/>
</dbReference>
<feature type="active site" description="Proton donor/acceptor" evidence="3">
    <location>
        <position position="240"/>
    </location>
</feature>
<reference evidence="6 8" key="3">
    <citation type="submission" date="2019-03" db="EMBL/GenBank/DDBJ databases">
        <authorList>
            <consortium name="Pathogen Informatics"/>
        </authorList>
    </citation>
    <scope>NUCLEOTIDE SEQUENCE [LARGE SCALE GENOMIC DNA]</scope>
    <source>
        <strain evidence="6 8">NCTC12282</strain>
    </source>
</reference>
<protein>
    <submittedName>
        <fullName evidence="5">Hydroxypyruvate isomerase</fullName>
    </submittedName>
</protein>
<evidence type="ECO:0000256" key="3">
    <source>
        <dbReference type="PIRSR" id="PIRSR006241-50"/>
    </source>
</evidence>
<feature type="active site" description="Proton donor/acceptor" evidence="3">
    <location>
        <position position="143"/>
    </location>
</feature>
<evidence type="ECO:0000313" key="8">
    <source>
        <dbReference type="Proteomes" id="UP000373449"/>
    </source>
</evidence>
<evidence type="ECO:0000313" key="5">
    <source>
        <dbReference type="EMBL" id="PHI27961.1"/>
    </source>
</evidence>
<dbReference type="STRING" id="1111728.GCA_000427805_04696"/>
<comment type="similarity">
    <text evidence="2">Belongs to the hyi family.</text>
</comment>
<feature type="domain" description="Xylose isomerase-like TIM barrel" evidence="4">
    <location>
        <begin position="21"/>
        <end position="256"/>
    </location>
</feature>
<dbReference type="NCBIfam" id="NF043033">
    <property type="entry name" value="OxoTetrIsom"/>
    <property type="match status" value="1"/>
</dbReference>
<dbReference type="PANTHER" id="PTHR43489">
    <property type="entry name" value="ISOMERASE"/>
    <property type="match status" value="1"/>
</dbReference>
<name>A0A2C6DGM2_9GAMM</name>
<dbReference type="GO" id="GO:0008903">
    <property type="term" value="F:hydroxypyruvate isomerase activity"/>
    <property type="evidence" value="ECO:0007669"/>
    <property type="project" value="TreeGrafter"/>
</dbReference>
<dbReference type="PANTHER" id="PTHR43489:SF6">
    <property type="entry name" value="HYDROXYPYRUVATE ISOMERASE-RELATED"/>
    <property type="match status" value="1"/>
</dbReference>
<dbReference type="InterPro" id="IPR026040">
    <property type="entry name" value="HyI-like"/>
</dbReference>
<keyword evidence="7" id="KW-1185">Reference proteome</keyword>
<organism evidence="5 7">
    <name type="scientific">Budvicia aquatica</name>
    <dbReference type="NCBI Taxonomy" id="82979"/>
    <lineage>
        <taxon>Bacteria</taxon>
        <taxon>Pseudomonadati</taxon>
        <taxon>Pseudomonadota</taxon>
        <taxon>Gammaproteobacteria</taxon>
        <taxon>Enterobacterales</taxon>
        <taxon>Budviciaceae</taxon>
        <taxon>Budvicia</taxon>
    </lineage>
</organism>
<dbReference type="Pfam" id="PF01261">
    <property type="entry name" value="AP_endonuc_2"/>
    <property type="match status" value="1"/>
</dbReference>
<gene>
    <name evidence="6" type="primary">ygbM</name>
    <name evidence="5" type="ORF">CRN84_00700</name>
    <name evidence="6" type="ORF">NCTC12282_00588</name>
</gene>